<keyword evidence="10" id="KW-0865">Zymogen</keyword>
<evidence type="ECO:0000256" key="12">
    <source>
        <dbReference type="ARBA" id="ARBA00023180"/>
    </source>
</evidence>
<reference evidence="18 19" key="1">
    <citation type="journal article" date="2021" name="G3 (Bethesda)">
        <title>Improved contiguity of the threespine stickleback genome using long-read sequencing.</title>
        <authorList>
            <person name="Nath S."/>
            <person name="Shaw D.E."/>
            <person name="White M.A."/>
        </authorList>
    </citation>
    <scope>NUCLEOTIDE SEQUENCE [LARGE SCALE GENOMIC DNA]</scope>
    <source>
        <strain evidence="18 19">Lake Benthic</strain>
    </source>
</reference>
<comment type="caution">
    <text evidence="15">Lacks conserved residue(s) required for the propagation of feature annotation.</text>
</comment>
<evidence type="ECO:0000256" key="10">
    <source>
        <dbReference type="ARBA" id="ARBA00023145"/>
    </source>
</evidence>
<evidence type="ECO:0000256" key="6">
    <source>
        <dbReference type="ARBA" id="ARBA00022729"/>
    </source>
</evidence>
<proteinExistence type="inferred from homology"/>
<dbReference type="SMART" id="SM00235">
    <property type="entry name" value="ZnMc"/>
    <property type="match status" value="1"/>
</dbReference>
<evidence type="ECO:0000256" key="16">
    <source>
        <dbReference type="RuleBase" id="RU361183"/>
    </source>
</evidence>
<dbReference type="OMA" id="FYCCSAP"/>
<dbReference type="PRINTS" id="PR00480">
    <property type="entry name" value="ASTACIN"/>
</dbReference>
<feature type="chain" id="PRO_5043100424" description="Metalloendopeptidase" evidence="16">
    <location>
        <begin position="18"/>
        <end position="555"/>
    </location>
</feature>
<evidence type="ECO:0000256" key="9">
    <source>
        <dbReference type="ARBA" id="ARBA00023049"/>
    </source>
</evidence>
<feature type="binding site" evidence="15">
    <location>
        <position position="301"/>
    </location>
    <ligand>
        <name>Zn(2+)</name>
        <dbReference type="ChEBI" id="CHEBI:29105"/>
        <note>catalytic</note>
    </ligand>
</feature>
<evidence type="ECO:0000256" key="4">
    <source>
        <dbReference type="ARBA" id="ARBA00022670"/>
    </source>
</evidence>
<dbReference type="GO" id="GO:0005576">
    <property type="term" value="C:extracellular region"/>
    <property type="evidence" value="ECO:0007669"/>
    <property type="project" value="UniProtKB-SubCell"/>
</dbReference>
<dbReference type="Ensembl" id="ENSGACT00000004020.2">
    <property type="protein sequence ID" value="ENSGACP00000004006.2"/>
    <property type="gene ID" value="ENSGACG00000003059.2"/>
</dbReference>
<dbReference type="Pfam" id="PF14704">
    <property type="entry name" value="DERM"/>
    <property type="match status" value="2"/>
</dbReference>
<comment type="cofactor">
    <cofactor evidence="15 16">
        <name>Zn(2+)</name>
        <dbReference type="ChEBI" id="CHEBI:29105"/>
    </cofactor>
    <text evidence="15 16">Binds 1 zinc ion per subunit.</text>
</comment>
<dbReference type="FunFam" id="3.40.390.10:FF:000040">
    <property type="entry name" value="Metalloendopeptidase"/>
    <property type="match status" value="1"/>
</dbReference>
<evidence type="ECO:0000256" key="8">
    <source>
        <dbReference type="ARBA" id="ARBA00022833"/>
    </source>
</evidence>
<dbReference type="InParanoid" id="G3NFA4"/>
<evidence type="ECO:0000256" key="7">
    <source>
        <dbReference type="ARBA" id="ARBA00022801"/>
    </source>
</evidence>
<dbReference type="STRING" id="69293.ENSGACP00000004006"/>
<dbReference type="PROSITE" id="PS51864">
    <property type="entry name" value="ASTACIN"/>
    <property type="match status" value="1"/>
</dbReference>
<dbReference type="GeneTree" id="ENSGT00940000154856"/>
<feature type="binding site" evidence="15">
    <location>
        <position position="307"/>
    </location>
    <ligand>
        <name>Zn(2+)</name>
        <dbReference type="ChEBI" id="CHEBI:29105"/>
        <note>catalytic</note>
    </ligand>
</feature>
<keyword evidence="5 15" id="KW-0479">Metal-binding</keyword>
<reference evidence="18" key="2">
    <citation type="submission" date="2025-08" db="UniProtKB">
        <authorList>
            <consortium name="Ensembl"/>
        </authorList>
    </citation>
    <scope>IDENTIFICATION</scope>
</reference>
<dbReference type="GO" id="GO:0006508">
    <property type="term" value="P:proteolysis"/>
    <property type="evidence" value="ECO:0007669"/>
    <property type="project" value="UniProtKB-KW"/>
</dbReference>
<accession>G3NFA4</accession>
<dbReference type="AlphaFoldDB" id="G3NFA4"/>
<evidence type="ECO:0000256" key="15">
    <source>
        <dbReference type="PROSITE-ProRule" id="PRU01211"/>
    </source>
</evidence>
<keyword evidence="3" id="KW-0964">Secreted</keyword>
<evidence type="ECO:0000259" key="17">
    <source>
        <dbReference type="PROSITE" id="PS51864"/>
    </source>
</evidence>
<dbReference type="Bgee" id="ENSGACG00000003059">
    <property type="expression patterns" value="Expressed in pharyngeal gill and 1 other cell type or tissue"/>
</dbReference>
<dbReference type="InterPro" id="IPR006026">
    <property type="entry name" value="Peptidase_Metallo"/>
</dbReference>
<keyword evidence="11 15" id="KW-1015">Disulfide bond</keyword>
<feature type="signal peptide" evidence="16">
    <location>
        <begin position="1"/>
        <end position="17"/>
    </location>
</feature>
<evidence type="ECO:0000256" key="5">
    <source>
        <dbReference type="ARBA" id="ARBA00022723"/>
    </source>
</evidence>
<dbReference type="SUPFAM" id="SSF55486">
    <property type="entry name" value="Metalloproteases ('zincins'), catalytic domain"/>
    <property type="match status" value="1"/>
</dbReference>
<dbReference type="EC" id="3.4.24.-" evidence="16"/>
<keyword evidence="7 15" id="KW-0378">Hydrolase</keyword>
<dbReference type="Pfam" id="PF01400">
    <property type="entry name" value="Astacin"/>
    <property type="match status" value="1"/>
</dbReference>
<dbReference type="GO" id="GO:0042588">
    <property type="term" value="C:zymogen granule"/>
    <property type="evidence" value="ECO:0007669"/>
    <property type="project" value="UniProtKB-SubCell"/>
</dbReference>
<keyword evidence="19" id="KW-1185">Reference proteome</keyword>
<evidence type="ECO:0000256" key="14">
    <source>
        <dbReference type="ARBA" id="ARBA00024324"/>
    </source>
</evidence>
<dbReference type="GO" id="GO:0008270">
    <property type="term" value="F:zinc ion binding"/>
    <property type="evidence" value="ECO:0007669"/>
    <property type="project" value="UniProtKB-UniRule"/>
</dbReference>
<sequence length="555" mass="62999">MWTFIVVAVLLTAGLAAQDYGNRLRGILRHACPDKHAVSQINSSYSATDQDRQWKFECKALGSTSDCSWSTSQDSYDTELRYHCPVNRVVAGVFSDFDMAQGARSWKFLCCSVPNFVTSECRKSPLVNYWSKDFTWRLPAGHFLTGVQTQLKNRDTGDHRWSFNYCKGKTQDTQTVNSQILRANKPVANLVVEGDVIVSNTRNARICSDCRWEKLQATVQVPFIVSDSFTSAEKDQIAKAISAFHMSTCIRFVAHTNQPDYISIVKKSGCWSWVGRIGMSQEVSLGAGCLQSGIIQHELIHALGFWHEQSRSDRDAFVKINLANIQDGQERNFDRLDTNNLNVPYDYSSLMHYAPRDFSKNGEDTIVALDPSAQIGQREGMSEKDILKINKLYVCTDYLHAYNEWDNVLENTLSRTCPTGQAVSGITSLYNSEKNDRLWAFSCKALNRQTTCQWSSSLNNYWEPFNFNCGGGKVISGAYAEHSRLFKDRRWRFQCCSSPGFTTSNCYTETHINYFQEYFSWTVPSDHFLTGVQSSFDRPSGDRQWSVTYCQGNGQ</sequence>
<evidence type="ECO:0000256" key="13">
    <source>
        <dbReference type="ARBA" id="ARBA00023329"/>
    </source>
</evidence>
<name>G3NFA4_GASAC</name>
<dbReference type="KEGG" id="gat:120835840"/>
<keyword evidence="6 16" id="KW-0732">Signal</keyword>
<reference evidence="18" key="3">
    <citation type="submission" date="2025-09" db="UniProtKB">
        <authorList>
            <consortium name="Ensembl"/>
        </authorList>
    </citation>
    <scope>IDENTIFICATION</scope>
</reference>
<dbReference type="GO" id="GO:0004222">
    <property type="term" value="F:metalloendopeptidase activity"/>
    <property type="evidence" value="ECO:0007669"/>
    <property type="project" value="UniProtKB-UniRule"/>
</dbReference>
<evidence type="ECO:0000256" key="1">
    <source>
        <dbReference type="ARBA" id="ARBA00004613"/>
    </source>
</evidence>
<dbReference type="PANTHER" id="PTHR10127">
    <property type="entry name" value="DISCOIDIN, CUB, EGF, LAMININ , AND ZINC METALLOPROTEASE DOMAIN CONTAINING"/>
    <property type="match status" value="1"/>
</dbReference>
<protein>
    <recommendedName>
        <fullName evidence="16">Metalloendopeptidase</fullName>
        <ecNumber evidence="16">3.4.24.-</ecNumber>
    </recommendedName>
</protein>
<dbReference type="InterPro" id="IPR026645">
    <property type="entry name" value="Dermatopontin"/>
</dbReference>
<keyword evidence="8 15" id="KW-0862">Zinc</keyword>
<keyword evidence="9 15" id="KW-0482">Metalloprotease</keyword>
<comment type="subcellular location">
    <subcellularLocation>
        <location evidence="1">Secreted</location>
    </subcellularLocation>
    <subcellularLocation>
        <location evidence="14">Zymogen granule</location>
    </subcellularLocation>
</comment>
<dbReference type="GeneID" id="120835840"/>
<evidence type="ECO:0000256" key="2">
    <source>
        <dbReference type="ARBA" id="ARBA00008712"/>
    </source>
</evidence>
<dbReference type="Proteomes" id="UP000007635">
    <property type="component" value="Chromosome XVII"/>
</dbReference>
<feature type="domain" description="Peptidase M12A" evidence="17">
    <location>
        <begin position="203"/>
        <end position="396"/>
    </location>
</feature>
<dbReference type="PANTHER" id="PTHR10127:SF780">
    <property type="entry name" value="METALLOENDOPEPTIDASE"/>
    <property type="match status" value="1"/>
</dbReference>
<keyword evidence="13" id="KW-0968">Cytoplasmic vesicle</keyword>
<feature type="active site" evidence="15">
    <location>
        <position position="298"/>
    </location>
</feature>
<dbReference type="eggNOG" id="ENOG502S1HS">
    <property type="taxonomic scope" value="Eukaryota"/>
</dbReference>
<evidence type="ECO:0000313" key="19">
    <source>
        <dbReference type="Proteomes" id="UP000007635"/>
    </source>
</evidence>
<dbReference type="RefSeq" id="XP_040061041.1">
    <property type="nucleotide sequence ID" value="XM_040205107.1"/>
</dbReference>
<dbReference type="Gene3D" id="3.40.390.10">
    <property type="entry name" value="Collagenase (Catalytic Domain)"/>
    <property type="match status" value="1"/>
</dbReference>
<organism evidence="18 19">
    <name type="scientific">Gasterosteus aculeatus aculeatus</name>
    <name type="common">three-spined stickleback</name>
    <dbReference type="NCBI Taxonomy" id="481459"/>
    <lineage>
        <taxon>Eukaryota</taxon>
        <taxon>Metazoa</taxon>
        <taxon>Chordata</taxon>
        <taxon>Craniata</taxon>
        <taxon>Vertebrata</taxon>
        <taxon>Euteleostomi</taxon>
        <taxon>Actinopterygii</taxon>
        <taxon>Neopterygii</taxon>
        <taxon>Teleostei</taxon>
        <taxon>Neoteleostei</taxon>
        <taxon>Acanthomorphata</taxon>
        <taxon>Eupercaria</taxon>
        <taxon>Perciformes</taxon>
        <taxon>Cottioidei</taxon>
        <taxon>Gasterosteales</taxon>
        <taxon>Gasterosteidae</taxon>
        <taxon>Gasterosteus</taxon>
    </lineage>
</organism>
<dbReference type="InterPro" id="IPR024079">
    <property type="entry name" value="MetalloPept_cat_dom_sf"/>
</dbReference>
<evidence type="ECO:0000313" key="18">
    <source>
        <dbReference type="Ensembl" id="ENSGACP00000004006.2"/>
    </source>
</evidence>
<dbReference type="InterPro" id="IPR001506">
    <property type="entry name" value="Peptidase_M12A"/>
</dbReference>
<feature type="binding site" evidence="15">
    <location>
        <position position="297"/>
    </location>
    <ligand>
        <name>Zn(2+)</name>
        <dbReference type="ChEBI" id="CHEBI:29105"/>
        <note>catalytic</note>
    </ligand>
</feature>
<comment type="similarity">
    <text evidence="2">Belongs to the dermatopontin family.</text>
</comment>
<evidence type="ECO:0000256" key="3">
    <source>
        <dbReference type="ARBA" id="ARBA00022525"/>
    </source>
</evidence>
<keyword evidence="4 15" id="KW-0645">Protease</keyword>
<keyword evidence="12" id="KW-0325">Glycoprotein</keyword>
<feature type="disulfide bond" evidence="15">
    <location>
        <begin position="207"/>
        <end position="210"/>
    </location>
</feature>
<evidence type="ECO:0000256" key="11">
    <source>
        <dbReference type="ARBA" id="ARBA00023157"/>
    </source>
</evidence>